<evidence type="ECO:0000313" key="5">
    <source>
        <dbReference type="EMBL" id="EPZ31115.1"/>
    </source>
</evidence>
<gene>
    <name evidence="5" type="ORF">O9G_001026</name>
    <name evidence="6" type="ORF">ROZALSC1DRAFT_27567</name>
</gene>
<protein>
    <recommendedName>
        <fullName evidence="9">WD40 repeat-like protein</fullName>
    </recommendedName>
</protein>
<dbReference type="AlphaFoldDB" id="A0A075AQZ6"/>
<sequence length="208" mass="23683">MCSNVKVWSLKCEKVKKAILNSKEENNIKTSDYLKDQSDFSSNELLGISYPCYSTGRIHRNYIDCIEWYGDLLLTKSVQNKILLWKPFILDFEKPQGIGNGKSHLIAELHAEGCDVWFLQFTLSTDMKNLFVGNKDGFFMHWNLEKQLSTADKVNIYGLFEINPLYSARSKRAKTTIRQIALSGDGSKALAVNDGGQILMYRKGNIII</sequence>
<evidence type="ECO:0000256" key="1">
    <source>
        <dbReference type="ARBA" id="ARBA00022574"/>
    </source>
</evidence>
<dbReference type="Proteomes" id="UP000030755">
    <property type="component" value="Unassembled WGS sequence"/>
</dbReference>
<evidence type="ECO:0000256" key="4">
    <source>
        <dbReference type="ARBA" id="ARBA00023163"/>
    </source>
</evidence>
<dbReference type="STRING" id="988480.A0A075AQZ6"/>
<evidence type="ECO:0000313" key="7">
    <source>
        <dbReference type="Proteomes" id="UP000030755"/>
    </source>
</evidence>
<dbReference type="Proteomes" id="UP000281549">
    <property type="component" value="Unassembled WGS sequence"/>
</dbReference>
<reference evidence="6" key="3">
    <citation type="submission" date="2018-08" db="EMBL/GenBank/DDBJ databases">
        <title>Leveraging single-cell genomics to expand the Fungal Tree of Life.</title>
        <authorList>
            <consortium name="DOE Joint Genome Institute"/>
            <person name="Ahrendt S.R."/>
            <person name="Quandt C.A."/>
            <person name="Ciobanu D."/>
            <person name="Clum A."/>
            <person name="Salamov A."/>
            <person name="Andreopoulos B."/>
            <person name="Cheng J.-F."/>
            <person name="Woyke T."/>
            <person name="Pelin A."/>
            <person name="Henrissat B."/>
            <person name="Reynolds N."/>
            <person name="Benny G.L."/>
            <person name="Smith M.E."/>
            <person name="James T.Y."/>
            <person name="Grigoriev I.V."/>
        </authorList>
    </citation>
    <scope>NUCLEOTIDE SEQUENCE</scope>
    <source>
        <strain evidence="6">CSF55</strain>
    </source>
</reference>
<keyword evidence="2" id="KW-0677">Repeat</keyword>
<reference evidence="8" key="2">
    <citation type="journal article" date="2018" name="Nat. Microbiol.">
        <title>Leveraging single-cell genomics to expand the fungal tree of life.</title>
        <authorList>
            <person name="Ahrendt S.R."/>
            <person name="Quandt C.A."/>
            <person name="Ciobanu D."/>
            <person name="Clum A."/>
            <person name="Salamov A."/>
            <person name="Andreopoulos B."/>
            <person name="Cheng J.F."/>
            <person name="Woyke T."/>
            <person name="Pelin A."/>
            <person name="Henrissat B."/>
            <person name="Reynolds N.K."/>
            <person name="Benny G.L."/>
            <person name="Smith M.E."/>
            <person name="James T.Y."/>
            <person name="Grigoriev I.V."/>
        </authorList>
    </citation>
    <scope>NUCLEOTIDE SEQUENCE [LARGE SCALE GENOMIC DNA]</scope>
    <source>
        <strain evidence="8">CSF55</strain>
    </source>
</reference>
<dbReference type="HOGENOM" id="CLU_032683_3_0_1"/>
<dbReference type="InterPro" id="IPR051243">
    <property type="entry name" value="PcG_WD-repeat"/>
</dbReference>
<keyword evidence="3" id="KW-0805">Transcription regulation</keyword>
<dbReference type="OrthoDB" id="7318948at2759"/>
<dbReference type="EMBL" id="ML005000">
    <property type="protein sequence ID" value="RKP20997.1"/>
    <property type="molecule type" value="Genomic_DNA"/>
</dbReference>
<dbReference type="PANTHER" id="PTHR10253">
    <property type="entry name" value="POLYCOMB PROTEIN"/>
    <property type="match status" value="1"/>
</dbReference>
<dbReference type="InterPro" id="IPR015943">
    <property type="entry name" value="WD40/YVTN_repeat-like_dom_sf"/>
</dbReference>
<organism evidence="5 7">
    <name type="scientific">Rozella allomycis (strain CSF55)</name>
    <dbReference type="NCBI Taxonomy" id="988480"/>
    <lineage>
        <taxon>Eukaryota</taxon>
        <taxon>Fungi</taxon>
        <taxon>Fungi incertae sedis</taxon>
        <taxon>Cryptomycota</taxon>
        <taxon>Cryptomycota incertae sedis</taxon>
        <taxon>Rozella</taxon>
    </lineage>
</organism>
<dbReference type="EMBL" id="KE561300">
    <property type="protein sequence ID" value="EPZ31115.1"/>
    <property type="molecule type" value="Genomic_DNA"/>
</dbReference>
<dbReference type="SUPFAM" id="SSF50978">
    <property type="entry name" value="WD40 repeat-like"/>
    <property type="match status" value="1"/>
</dbReference>
<keyword evidence="7" id="KW-1185">Reference proteome</keyword>
<name>A0A075AQZ6_ROZAC</name>
<keyword evidence="1" id="KW-0853">WD repeat</keyword>
<evidence type="ECO:0000313" key="6">
    <source>
        <dbReference type="EMBL" id="RKP20997.1"/>
    </source>
</evidence>
<keyword evidence="4" id="KW-0804">Transcription</keyword>
<evidence type="ECO:0000313" key="8">
    <source>
        <dbReference type="Proteomes" id="UP000281549"/>
    </source>
</evidence>
<dbReference type="InterPro" id="IPR036322">
    <property type="entry name" value="WD40_repeat_dom_sf"/>
</dbReference>
<evidence type="ECO:0008006" key="9">
    <source>
        <dbReference type="Google" id="ProtNLM"/>
    </source>
</evidence>
<accession>A0A075AQZ6</accession>
<proteinExistence type="predicted"/>
<evidence type="ECO:0000256" key="3">
    <source>
        <dbReference type="ARBA" id="ARBA00023015"/>
    </source>
</evidence>
<reference evidence="5 7" key="1">
    <citation type="journal article" date="2013" name="Curr. Biol.">
        <title>Shared signatures of parasitism and phylogenomics unite Cryptomycota and microsporidia.</title>
        <authorList>
            <person name="James T.Y."/>
            <person name="Pelin A."/>
            <person name="Bonen L."/>
            <person name="Ahrendt S."/>
            <person name="Sain D."/>
            <person name="Corradi N."/>
            <person name="Stajich J.E."/>
        </authorList>
    </citation>
    <scope>NUCLEOTIDE SEQUENCE [LARGE SCALE GENOMIC DNA]</scope>
    <source>
        <strain evidence="5 7">CSF55</strain>
        <strain evidence="5 7">CSF55</strain>
    </source>
</reference>
<dbReference type="Gene3D" id="2.130.10.10">
    <property type="entry name" value="YVTN repeat-like/Quinoprotein amine dehydrogenase"/>
    <property type="match status" value="1"/>
</dbReference>
<evidence type="ECO:0000256" key="2">
    <source>
        <dbReference type="ARBA" id="ARBA00022737"/>
    </source>
</evidence>